<sequence>AAPVQGPPTPAAPTPAPAVASIATPGLGAAVAYLLSTLVATALDVVTAVIQMVTDLRATLGMPWAGPAVGDARLPSAFSPENSIVLVLKRILSRSLSPERGSSTLSSALAAGMSLGKVLALTSSLQPAALALAESRGPDGTHHTPAQGVVTALAAMSLWALLSAALPGLSGLLAAGVAGVRLGYRQARARMALHTMELTPYVRAGPIGIVRTGSVVSVYARTAPVAHPPAERHLRLAS</sequence>
<dbReference type="RefSeq" id="WP_097933693.1">
    <property type="nucleotide sequence ID" value="NZ_PDCR01000011.1"/>
</dbReference>
<protein>
    <submittedName>
        <fullName evidence="2">Uncharacterized protein</fullName>
    </submittedName>
</protein>
<dbReference type="AlphaFoldDB" id="A0A2A7NWF1"/>
<organism evidence="2 3">
    <name type="scientific">Mycolicibacterium diernhoferi</name>
    <dbReference type="NCBI Taxonomy" id="1801"/>
    <lineage>
        <taxon>Bacteria</taxon>
        <taxon>Bacillati</taxon>
        <taxon>Actinomycetota</taxon>
        <taxon>Actinomycetes</taxon>
        <taxon>Mycobacteriales</taxon>
        <taxon>Mycobacteriaceae</taxon>
        <taxon>Mycolicibacterium</taxon>
    </lineage>
</organism>
<keyword evidence="1" id="KW-0472">Membrane</keyword>
<feature type="non-terminal residue" evidence="2">
    <location>
        <position position="1"/>
    </location>
</feature>
<evidence type="ECO:0000313" key="3">
    <source>
        <dbReference type="Proteomes" id="UP000220340"/>
    </source>
</evidence>
<dbReference type="Proteomes" id="UP000220340">
    <property type="component" value="Unassembled WGS sequence"/>
</dbReference>
<gene>
    <name evidence="2" type="ORF">CRI78_09965</name>
</gene>
<proteinExistence type="predicted"/>
<comment type="caution">
    <text evidence="2">The sequence shown here is derived from an EMBL/GenBank/DDBJ whole genome shotgun (WGS) entry which is preliminary data.</text>
</comment>
<feature type="transmembrane region" description="Helical" evidence="1">
    <location>
        <begin position="158"/>
        <end position="184"/>
    </location>
</feature>
<evidence type="ECO:0000313" key="2">
    <source>
        <dbReference type="EMBL" id="PEG54524.1"/>
    </source>
</evidence>
<keyword evidence="3" id="KW-1185">Reference proteome</keyword>
<dbReference type="EMBL" id="PDCR01000011">
    <property type="protein sequence ID" value="PEG54524.1"/>
    <property type="molecule type" value="Genomic_DNA"/>
</dbReference>
<accession>A0A2A7NWF1</accession>
<keyword evidence="1" id="KW-1133">Transmembrane helix</keyword>
<evidence type="ECO:0000256" key="1">
    <source>
        <dbReference type="SAM" id="Phobius"/>
    </source>
</evidence>
<keyword evidence="1" id="KW-0812">Transmembrane</keyword>
<reference evidence="2 3" key="1">
    <citation type="submission" date="2017-10" db="EMBL/GenBank/DDBJ databases">
        <title>The new phylogeny of genus Mycobacterium.</title>
        <authorList>
            <person name="Tortoli E."/>
            <person name="Trovato A."/>
            <person name="Cirillo D.M."/>
        </authorList>
    </citation>
    <scope>NUCLEOTIDE SEQUENCE [LARGE SCALE GENOMIC DNA]</scope>
    <source>
        <strain evidence="2 3">IP141170001</strain>
    </source>
</reference>
<name>A0A2A7NWF1_9MYCO</name>